<evidence type="ECO:0000313" key="3">
    <source>
        <dbReference type="Proteomes" id="UP000070544"/>
    </source>
</evidence>
<dbReference type="OrthoDB" id="9985428at2759"/>
<sequence length="415" mass="46378">MLCCCAKDESGPLPSEDIEARLASRHAQTLSLEQYPTTTQAKVFAKLPQDVRKGTQDRFLGWMWVPKTQIAIRIVYLFGAIASFVLAILQFHEARSSKESASVTDWFALVVGGTIFTFPLSPSYPLPLLSRSSAMSRDTSAAVAHDTELSFRSLLTEHPVLADNVHATKYYNATPPRVPLLDADRKRPPIRVEVIRGDTLDVARQVINEGVEGNDPVRPLILNMASHKRPGGGWRTGARAQEEQLFYRSTYAMSLEDTLHLDTGRAWRYPLPPTAGVYSPGVLVFREGEGRRHAYLRPEERWWADFVAVAAMVRPPTLSDADRSYPPRERALTLAKIHTILRIALDNPENDALVLGAFGCGAFHNPPVAMAKLFKEALQDAEFSGRWKRVVFAVYDRKAPGNYEVFRDVLHGVEI</sequence>
<protein>
    <recommendedName>
        <fullName evidence="1">Microbial-type PARG catalytic domain-containing protein</fullName>
    </recommendedName>
</protein>
<proteinExistence type="predicted"/>
<reference evidence="2 3" key="1">
    <citation type="journal article" date="2015" name="Genome Biol. Evol.">
        <title>Phylogenomic analyses indicate that early fungi evolved digesting cell walls of algal ancestors of land plants.</title>
        <authorList>
            <person name="Chang Y."/>
            <person name="Wang S."/>
            <person name="Sekimoto S."/>
            <person name="Aerts A.L."/>
            <person name="Choi C."/>
            <person name="Clum A."/>
            <person name="LaButti K.M."/>
            <person name="Lindquist E.A."/>
            <person name="Yee Ngan C."/>
            <person name="Ohm R.A."/>
            <person name="Salamov A.A."/>
            <person name="Grigoriev I.V."/>
            <person name="Spatafora J.W."/>
            <person name="Berbee M.L."/>
        </authorList>
    </citation>
    <scope>NUCLEOTIDE SEQUENCE [LARGE SCALE GENOMIC DNA]</scope>
    <source>
        <strain evidence="2 3">JEL478</strain>
    </source>
</reference>
<evidence type="ECO:0000313" key="2">
    <source>
        <dbReference type="EMBL" id="KXS09984.1"/>
    </source>
</evidence>
<keyword evidence="3" id="KW-1185">Reference proteome</keyword>
<dbReference type="NCBIfam" id="TIGR02452">
    <property type="entry name" value="TIGR02452 family protein"/>
    <property type="match status" value="1"/>
</dbReference>
<dbReference type="Pfam" id="PF10021">
    <property type="entry name" value="PARG_cat_microb"/>
    <property type="match status" value="1"/>
</dbReference>
<dbReference type="InterPro" id="IPR012664">
    <property type="entry name" value="CHP02452"/>
</dbReference>
<dbReference type="PANTHER" id="PTHR35596">
    <property type="entry name" value="DUF2263 DOMAIN-CONTAINING PROTEIN"/>
    <property type="match status" value="1"/>
</dbReference>
<dbReference type="SUPFAM" id="SSF52949">
    <property type="entry name" value="Macro domain-like"/>
    <property type="match status" value="1"/>
</dbReference>
<dbReference type="InterPro" id="IPR019261">
    <property type="entry name" value="PARG_cat_microbial"/>
</dbReference>
<dbReference type="STRING" id="1344416.A0A138ZZQ4"/>
<evidence type="ECO:0000259" key="1">
    <source>
        <dbReference type="Pfam" id="PF10021"/>
    </source>
</evidence>
<dbReference type="PANTHER" id="PTHR35596:SF1">
    <property type="entry name" value="MICROBIAL-TYPE PARG CATALYTIC DOMAIN-CONTAINING PROTEIN"/>
    <property type="match status" value="1"/>
</dbReference>
<dbReference type="AlphaFoldDB" id="A0A138ZZQ4"/>
<dbReference type="Gene3D" id="3.40.220.10">
    <property type="entry name" value="Leucine Aminopeptidase, subunit E, domain 1"/>
    <property type="match status" value="1"/>
</dbReference>
<dbReference type="InterPro" id="IPR043472">
    <property type="entry name" value="Macro_dom-like"/>
</dbReference>
<feature type="domain" description="Microbial-type PARG catalytic" evidence="1">
    <location>
        <begin position="162"/>
        <end position="287"/>
    </location>
</feature>
<accession>A0A138ZZQ4</accession>
<dbReference type="Proteomes" id="UP000070544">
    <property type="component" value="Unassembled WGS sequence"/>
</dbReference>
<dbReference type="EMBL" id="KQ965842">
    <property type="protein sequence ID" value="KXS09984.1"/>
    <property type="molecule type" value="Genomic_DNA"/>
</dbReference>
<organism evidence="2 3">
    <name type="scientific">Gonapodya prolifera (strain JEL478)</name>
    <name type="common">Monoblepharis prolifera</name>
    <dbReference type="NCBI Taxonomy" id="1344416"/>
    <lineage>
        <taxon>Eukaryota</taxon>
        <taxon>Fungi</taxon>
        <taxon>Fungi incertae sedis</taxon>
        <taxon>Chytridiomycota</taxon>
        <taxon>Chytridiomycota incertae sedis</taxon>
        <taxon>Monoblepharidomycetes</taxon>
        <taxon>Monoblepharidales</taxon>
        <taxon>Gonapodyaceae</taxon>
        <taxon>Gonapodya</taxon>
    </lineage>
</organism>
<dbReference type="OMA" id="PEERWWA"/>
<name>A0A138ZZQ4_GONPJ</name>
<gene>
    <name evidence="2" type="ORF">M427DRAFT_74767</name>
</gene>